<dbReference type="Pfam" id="PF00578">
    <property type="entry name" value="AhpC-TSA"/>
    <property type="match status" value="1"/>
</dbReference>
<evidence type="ECO:0000256" key="1">
    <source>
        <dbReference type="SAM" id="SignalP"/>
    </source>
</evidence>
<reference evidence="3 4" key="1">
    <citation type="submission" date="2023-10" db="EMBL/GenBank/DDBJ databases">
        <title>Two novel species belonging to the OM43/NOR5 clade.</title>
        <authorList>
            <person name="Park M."/>
        </authorList>
    </citation>
    <scope>NUCLEOTIDE SEQUENCE [LARGE SCALE GENOMIC DNA]</scope>
    <source>
        <strain evidence="3 4">IMCC45268</strain>
    </source>
</reference>
<dbReference type="InterPro" id="IPR036249">
    <property type="entry name" value="Thioredoxin-like_sf"/>
</dbReference>
<evidence type="ECO:0000313" key="4">
    <source>
        <dbReference type="Proteomes" id="UP001626549"/>
    </source>
</evidence>
<dbReference type="SUPFAM" id="SSF52833">
    <property type="entry name" value="Thioredoxin-like"/>
    <property type="match status" value="1"/>
</dbReference>
<organism evidence="3 4">
    <name type="scientific">Congregibacter brevis</name>
    <dbReference type="NCBI Taxonomy" id="3081201"/>
    <lineage>
        <taxon>Bacteria</taxon>
        <taxon>Pseudomonadati</taxon>
        <taxon>Pseudomonadota</taxon>
        <taxon>Gammaproteobacteria</taxon>
        <taxon>Cellvibrionales</taxon>
        <taxon>Halieaceae</taxon>
        <taxon>Congregibacter</taxon>
    </lineage>
</organism>
<dbReference type="PROSITE" id="PS51257">
    <property type="entry name" value="PROKAR_LIPOPROTEIN"/>
    <property type="match status" value="1"/>
</dbReference>
<dbReference type="EMBL" id="CP136865">
    <property type="protein sequence ID" value="WOJ96402.1"/>
    <property type="molecule type" value="Genomic_DNA"/>
</dbReference>
<feature type="chain" id="PRO_5047156425" evidence="1">
    <location>
        <begin position="31"/>
        <end position="162"/>
    </location>
</feature>
<dbReference type="CDD" id="cd02966">
    <property type="entry name" value="TlpA_like_family"/>
    <property type="match status" value="1"/>
</dbReference>
<gene>
    <name evidence="3" type="ORF">R0137_14270</name>
</gene>
<protein>
    <submittedName>
        <fullName evidence="3">TlpA disulfide reductase family protein</fullName>
    </submittedName>
</protein>
<dbReference type="InterPro" id="IPR013766">
    <property type="entry name" value="Thioredoxin_domain"/>
</dbReference>
<feature type="signal peptide" evidence="1">
    <location>
        <begin position="1"/>
        <end position="30"/>
    </location>
</feature>
<dbReference type="Proteomes" id="UP001626549">
    <property type="component" value="Chromosome"/>
</dbReference>
<keyword evidence="4" id="KW-1185">Reference proteome</keyword>
<keyword evidence="1" id="KW-0732">Signal</keyword>
<feature type="domain" description="Thioredoxin" evidence="2">
    <location>
        <begin position="20"/>
        <end position="150"/>
    </location>
</feature>
<dbReference type="InterPro" id="IPR000866">
    <property type="entry name" value="AhpC/TSA"/>
</dbReference>
<evidence type="ECO:0000313" key="3">
    <source>
        <dbReference type="EMBL" id="WOJ96402.1"/>
    </source>
</evidence>
<dbReference type="PANTHER" id="PTHR42852:SF18">
    <property type="entry name" value="CHROMOSOME UNDETERMINED SCAFFOLD_47, WHOLE GENOME SHOTGUN SEQUENCE"/>
    <property type="match status" value="1"/>
</dbReference>
<evidence type="ECO:0000259" key="2">
    <source>
        <dbReference type="PROSITE" id="PS51352"/>
    </source>
</evidence>
<accession>A0ABZ0IA43</accession>
<dbReference type="PANTHER" id="PTHR42852">
    <property type="entry name" value="THIOL:DISULFIDE INTERCHANGE PROTEIN DSBE"/>
    <property type="match status" value="1"/>
</dbReference>
<proteinExistence type="predicted"/>
<name>A0ABZ0IA43_9GAMM</name>
<dbReference type="RefSeq" id="WP_407327082.1">
    <property type="nucleotide sequence ID" value="NZ_CP136865.1"/>
</dbReference>
<sequence length="162" mass="17338">MTIVRTQGLLKGIPLILMLVGLGACGPQGAQDAISLDHKGDWTFVNYWAKWCKPCIQEVPELNLLHAREGIRVLGVNYDGAVGEELQAQLENLNVQFPTLPEDPAARYQIERPQVLPTTLVINPQGELSAVLIGPQTEASLLNAAGLTESHGVTGGHSLGPS</sequence>
<dbReference type="InterPro" id="IPR050553">
    <property type="entry name" value="Thioredoxin_ResA/DsbE_sf"/>
</dbReference>
<dbReference type="PROSITE" id="PS51352">
    <property type="entry name" value="THIOREDOXIN_2"/>
    <property type="match status" value="1"/>
</dbReference>
<dbReference type="Gene3D" id="3.40.30.10">
    <property type="entry name" value="Glutaredoxin"/>
    <property type="match status" value="1"/>
</dbReference>